<dbReference type="EMBL" id="UFQT01000897">
    <property type="protein sequence ID" value="SSX27881.1"/>
    <property type="molecule type" value="Genomic_DNA"/>
</dbReference>
<dbReference type="InterPro" id="IPR006097">
    <property type="entry name" value="Glu/Leu/Phe/Val/Trp_DH_dimer"/>
</dbReference>
<evidence type="ECO:0000256" key="8">
    <source>
        <dbReference type="RuleBase" id="RU004417"/>
    </source>
</evidence>
<reference evidence="11" key="2">
    <citation type="submission" date="2018-07" db="EMBL/GenBank/DDBJ databases">
        <authorList>
            <person name="Quirk P.G."/>
            <person name="Krulwich T.A."/>
        </authorList>
    </citation>
    <scope>NUCLEOTIDE SEQUENCE</scope>
</reference>
<evidence type="ECO:0000256" key="1">
    <source>
        <dbReference type="ARBA" id="ARBA00004173"/>
    </source>
</evidence>
<evidence type="ECO:0000256" key="3">
    <source>
        <dbReference type="ARBA" id="ARBA00012889"/>
    </source>
</evidence>
<dbReference type="PANTHER" id="PTHR11606:SF13">
    <property type="entry name" value="GLUTAMATE DEHYDROGENASE 1, MITOCHONDRIAL"/>
    <property type="match status" value="1"/>
</dbReference>
<evidence type="ECO:0000256" key="2">
    <source>
        <dbReference type="ARBA" id="ARBA00006382"/>
    </source>
</evidence>
<proteinExistence type="inferred from homology"/>
<dbReference type="FunFam" id="3.40.50.720:FF:000100">
    <property type="entry name" value="Glutamate dehydrogenase 1, mitochondrial"/>
    <property type="match status" value="1"/>
</dbReference>
<evidence type="ECO:0000256" key="4">
    <source>
        <dbReference type="ARBA" id="ARBA00023002"/>
    </source>
</evidence>
<feature type="domain" description="Glutamate/phenylalanine/leucine/valine/L-tryptophan dehydrogenase C-terminal" evidence="9">
    <location>
        <begin position="394"/>
        <end position="698"/>
    </location>
</feature>
<dbReference type="GO" id="GO:0004352">
    <property type="term" value="F:glutamate dehydrogenase (NAD+) activity"/>
    <property type="evidence" value="ECO:0007669"/>
    <property type="project" value="TreeGrafter"/>
</dbReference>
<dbReference type="EMBL" id="UFQS01000897">
    <property type="protein sequence ID" value="SSX07541.1"/>
    <property type="molecule type" value="Genomic_DNA"/>
</dbReference>
<dbReference type="PROSITE" id="PS00074">
    <property type="entry name" value="GLFV_DEHYDROGENASE"/>
    <property type="match status" value="1"/>
</dbReference>
<dbReference type="EC" id="1.4.1.3" evidence="3"/>
<keyword evidence="4 8" id="KW-0560">Oxidoreductase</keyword>
<dbReference type="InterPro" id="IPR036291">
    <property type="entry name" value="NAD(P)-bd_dom_sf"/>
</dbReference>
<comment type="catalytic activity">
    <reaction evidence="7">
        <text>L-glutamate + NADP(+) + H2O = 2-oxoglutarate + NH4(+) + NADPH + H(+)</text>
        <dbReference type="Rhea" id="RHEA:11612"/>
        <dbReference type="ChEBI" id="CHEBI:15377"/>
        <dbReference type="ChEBI" id="CHEBI:15378"/>
        <dbReference type="ChEBI" id="CHEBI:16810"/>
        <dbReference type="ChEBI" id="CHEBI:28938"/>
        <dbReference type="ChEBI" id="CHEBI:29985"/>
        <dbReference type="ChEBI" id="CHEBI:57783"/>
        <dbReference type="ChEBI" id="CHEBI:58349"/>
        <dbReference type="EC" id="1.4.1.3"/>
    </reaction>
</comment>
<evidence type="ECO:0000256" key="6">
    <source>
        <dbReference type="ARBA" id="ARBA00047867"/>
    </source>
</evidence>
<evidence type="ECO:0000313" key="10">
    <source>
        <dbReference type="EMBL" id="SSX07541.1"/>
    </source>
</evidence>
<dbReference type="InterPro" id="IPR033922">
    <property type="entry name" value="NAD_bind_Glu_DH"/>
</dbReference>
<dbReference type="Gene3D" id="3.40.50.720">
    <property type="entry name" value="NAD(P)-binding Rossmann-like Domain"/>
    <property type="match status" value="1"/>
</dbReference>
<dbReference type="InterPro" id="IPR046346">
    <property type="entry name" value="Aminoacid_DH-like_N_sf"/>
</dbReference>
<reference evidence="10" key="1">
    <citation type="submission" date="2018-04" db="EMBL/GenBank/DDBJ databases">
        <authorList>
            <person name="Go L.Y."/>
            <person name="Mitchell J.A."/>
        </authorList>
    </citation>
    <scope>NUCLEOTIDE SEQUENCE</scope>
    <source>
        <tissue evidence="10">Whole organism</tissue>
    </source>
</reference>
<organism evidence="10">
    <name type="scientific">Culicoides sonorensis</name>
    <name type="common">Biting midge</name>
    <dbReference type="NCBI Taxonomy" id="179676"/>
    <lineage>
        <taxon>Eukaryota</taxon>
        <taxon>Metazoa</taxon>
        <taxon>Ecdysozoa</taxon>
        <taxon>Arthropoda</taxon>
        <taxon>Hexapoda</taxon>
        <taxon>Insecta</taxon>
        <taxon>Pterygota</taxon>
        <taxon>Neoptera</taxon>
        <taxon>Endopterygota</taxon>
        <taxon>Diptera</taxon>
        <taxon>Nematocera</taxon>
        <taxon>Chironomoidea</taxon>
        <taxon>Ceratopogonidae</taxon>
        <taxon>Ceratopogoninae</taxon>
        <taxon>Culicoides</taxon>
        <taxon>Monoculicoides</taxon>
    </lineage>
</organism>
<dbReference type="Gene3D" id="1.10.287.140">
    <property type="match status" value="2"/>
</dbReference>
<dbReference type="GO" id="GO:0006538">
    <property type="term" value="P:L-glutamate catabolic process"/>
    <property type="evidence" value="ECO:0007669"/>
    <property type="project" value="TreeGrafter"/>
</dbReference>
<dbReference type="InterPro" id="IPR033524">
    <property type="entry name" value="Glu/Leu/Phe/Val_DH_AS"/>
</dbReference>
<comment type="similarity">
    <text evidence="2 8">Belongs to the Glu/Leu/Phe/Val dehydrogenases family.</text>
</comment>
<evidence type="ECO:0000259" key="9">
    <source>
        <dbReference type="SMART" id="SM00839"/>
    </source>
</evidence>
<comment type="catalytic activity">
    <reaction evidence="6">
        <text>L-glutamate + NAD(+) + H2O = 2-oxoglutarate + NH4(+) + NADH + H(+)</text>
        <dbReference type="Rhea" id="RHEA:15133"/>
        <dbReference type="ChEBI" id="CHEBI:15377"/>
        <dbReference type="ChEBI" id="CHEBI:15378"/>
        <dbReference type="ChEBI" id="CHEBI:16810"/>
        <dbReference type="ChEBI" id="CHEBI:28938"/>
        <dbReference type="ChEBI" id="CHEBI:29985"/>
        <dbReference type="ChEBI" id="CHEBI:57540"/>
        <dbReference type="ChEBI" id="CHEBI:57945"/>
        <dbReference type="EC" id="1.4.1.3"/>
    </reaction>
</comment>
<sequence>MYQLRNIVKSAVAKQEIACLAKQIPVVSAIQSRGYADHQIPDRLKDVPTAKDPKFFDMVEYFFHRACQVVEDQLVHELKKERAPLDEKKKKVKGILALMQPCDHIIEIAFPLRRDNGDYEIITCYRAQHSTHRTPTKGVKMFHLKTLVKSAATKQDLVHLTKFAPIVATQVVRGCATHQIPDRLKNIPTDKDPKFFDMVEYFFHRGCQVVEEQLVSEMKEKTTLEDKRKKVQGILNLMQPCDHIIEIAFPLRRDNGNYEIITCYRAQHSTHKTPTKGGIRFSLDVCRDEVTALSALMTFKCACVDVPFGGAKAGIRINPKEYSEHELEKITRRFTIELAKKGFIGPGVDVPAPDMGTGEREMSWIADTYAKTIGHLDINAHACVTGKPINQGGIHGRVSATGRGVFHGLENFINEANYMSMIGCTPGWGGKTFIVQGFGNVGLHTCRYLVRAGATCVGVIEHDGSIYNPEGIDPKALETYLLEHGTINGFPGAKKYEGENLMFEECDIFVPAAVEKVITSDNANRIKAKIIAEAANGPTTPAADKILIDRNILVIPDLYINAGGVTVSFFEWLKNLNHVSYGRLTFKYERESNLHLLASIEESLNKALENDKSVQESLERRFGRVGGRIPVTPSEAFQKRIAGASEKDIVHSGLDYTMERSARAIMRTAMKYNLGLDLRTAAYVNSIEKIFTTYRDAGLAF</sequence>
<dbReference type="SUPFAM" id="SSF53223">
    <property type="entry name" value="Aminoacid dehydrogenase-like, N-terminal domain"/>
    <property type="match status" value="2"/>
</dbReference>
<dbReference type="VEuPathDB" id="VectorBase:CSON014920"/>
<dbReference type="PANTHER" id="PTHR11606">
    <property type="entry name" value="GLUTAMATE DEHYDROGENASE"/>
    <property type="match status" value="1"/>
</dbReference>
<dbReference type="SUPFAM" id="SSF51735">
    <property type="entry name" value="NAD(P)-binding Rossmann-fold domains"/>
    <property type="match status" value="1"/>
</dbReference>
<dbReference type="CDD" id="cd01076">
    <property type="entry name" value="NAD_bind_1_Glu_DH"/>
    <property type="match status" value="1"/>
</dbReference>
<evidence type="ECO:0000313" key="11">
    <source>
        <dbReference type="EMBL" id="SSX27881.1"/>
    </source>
</evidence>
<dbReference type="SMART" id="SM00839">
    <property type="entry name" value="ELFV_dehydrog"/>
    <property type="match status" value="1"/>
</dbReference>
<dbReference type="AlphaFoldDB" id="A0A336KUC9"/>
<accession>A0A336KUC9</accession>
<gene>
    <name evidence="10" type="primary">CSON014920</name>
</gene>
<dbReference type="InterPro" id="IPR006095">
    <property type="entry name" value="Glu/Leu/Phe/Val/Trp_DH"/>
</dbReference>
<dbReference type="Pfam" id="PF00208">
    <property type="entry name" value="ELFV_dehydrog"/>
    <property type="match status" value="1"/>
</dbReference>
<evidence type="ECO:0000256" key="7">
    <source>
        <dbReference type="ARBA" id="ARBA00048577"/>
    </source>
</evidence>
<protein>
    <recommendedName>
        <fullName evidence="3">glutamate dehydrogenase [NAD(P)(+)]</fullName>
        <ecNumber evidence="3">1.4.1.3</ecNumber>
    </recommendedName>
</protein>
<dbReference type="FunFam" id="3.40.50.10860:FF:000007">
    <property type="entry name" value="Glutamate dehydrogenase 1, mitochondrial"/>
    <property type="match status" value="1"/>
</dbReference>
<dbReference type="Pfam" id="PF02812">
    <property type="entry name" value="ELFV_dehydrog_N"/>
    <property type="match status" value="2"/>
</dbReference>
<name>A0A336KUC9_CULSO</name>
<dbReference type="PRINTS" id="PR00082">
    <property type="entry name" value="GLFDHDRGNASE"/>
</dbReference>
<keyword evidence="5" id="KW-0496">Mitochondrion</keyword>
<evidence type="ECO:0000256" key="5">
    <source>
        <dbReference type="ARBA" id="ARBA00023128"/>
    </source>
</evidence>
<comment type="subcellular location">
    <subcellularLocation>
        <location evidence="1">Mitochondrion</location>
    </subcellularLocation>
</comment>
<dbReference type="InterPro" id="IPR006096">
    <property type="entry name" value="Glu/Leu/Phe/Val/Trp_DH_C"/>
</dbReference>
<dbReference type="GO" id="GO:0005739">
    <property type="term" value="C:mitochondrion"/>
    <property type="evidence" value="ECO:0007669"/>
    <property type="project" value="UniProtKB-SubCell"/>
</dbReference>
<dbReference type="Gene3D" id="3.40.50.10860">
    <property type="entry name" value="Leucine Dehydrogenase, chain A, domain 1"/>
    <property type="match status" value="2"/>
</dbReference>